<evidence type="ECO:0000313" key="2">
    <source>
        <dbReference type="Proteomes" id="UP001596303"/>
    </source>
</evidence>
<dbReference type="Proteomes" id="UP001596303">
    <property type="component" value="Unassembled WGS sequence"/>
</dbReference>
<proteinExistence type="predicted"/>
<accession>A0ABW1S4B0</accession>
<protein>
    <submittedName>
        <fullName evidence="1">Sulfotransferase</fullName>
    </submittedName>
</protein>
<reference evidence="2" key="1">
    <citation type="journal article" date="2019" name="Int. J. Syst. Evol. Microbiol.">
        <title>The Global Catalogue of Microorganisms (GCM) 10K type strain sequencing project: providing services to taxonomists for standard genome sequencing and annotation.</title>
        <authorList>
            <consortium name="The Broad Institute Genomics Platform"/>
            <consortium name="The Broad Institute Genome Sequencing Center for Infectious Disease"/>
            <person name="Wu L."/>
            <person name="Ma J."/>
        </authorList>
    </citation>
    <scope>NUCLEOTIDE SEQUENCE [LARGE SCALE GENOMIC DNA]</scope>
    <source>
        <strain evidence="2">CGMCC-1.15741</strain>
    </source>
</reference>
<dbReference type="InterPro" id="IPR027417">
    <property type="entry name" value="P-loop_NTPase"/>
</dbReference>
<dbReference type="PANTHER" id="PTHR36978:SF4">
    <property type="entry name" value="P-LOOP CONTAINING NUCLEOSIDE TRIPHOSPHATE HYDROLASE PROTEIN"/>
    <property type="match status" value="1"/>
</dbReference>
<sequence length="215" mass="25047">MKYFIVGLPKSGTTTLHEAFNCSGIPSVHWKCRRTDRFVGRVIYNNFFNDRLIFKSLEEYEAITQADFLGKIRSLWPQCHFALLRKIRLQYPECTFILNYRNPAHVVKSIETWRGPSKLGPMLERFSNLGAPGLPAEYVRRNDALRNWIENHYEFIRYIMRDDPKFVEYDIEDPNAKSVLENRLGISLAWWGRANETLPKQSDGPEFAGSGISRP</sequence>
<dbReference type="PANTHER" id="PTHR36978">
    <property type="entry name" value="P-LOOP CONTAINING NUCLEOTIDE TRIPHOSPHATE HYDROLASE"/>
    <property type="match status" value="1"/>
</dbReference>
<keyword evidence="2" id="KW-1185">Reference proteome</keyword>
<gene>
    <name evidence="1" type="ORF">ACFQDM_00260</name>
</gene>
<organism evidence="1 2">
    <name type="scientific">Ponticaulis profundi</name>
    <dbReference type="NCBI Taxonomy" id="2665222"/>
    <lineage>
        <taxon>Bacteria</taxon>
        <taxon>Pseudomonadati</taxon>
        <taxon>Pseudomonadota</taxon>
        <taxon>Alphaproteobacteria</taxon>
        <taxon>Hyphomonadales</taxon>
        <taxon>Hyphomonadaceae</taxon>
        <taxon>Ponticaulis</taxon>
    </lineage>
</organism>
<dbReference type="Gene3D" id="3.40.50.300">
    <property type="entry name" value="P-loop containing nucleotide triphosphate hydrolases"/>
    <property type="match status" value="1"/>
</dbReference>
<evidence type="ECO:0000313" key="1">
    <source>
        <dbReference type="EMBL" id="MFC6196486.1"/>
    </source>
</evidence>
<dbReference type="Pfam" id="PF17784">
    <property type="entry name" value="Sulfotransfer_4"/>
    <property type="match status" value="1"/>
</dbReference>
<comment type="caution">
    <text evidence="1">The sequence shown here is derived from an EMBL/GenBank/DDBJ whole genome shotgun (WGS) entry which is preliminary data.</text>
</comment>
<dbReference type="InterPro" id="IPR040632">
    <property type="entry name" value="Sulfotransfer_4"/>
</dbReference>
<dbReference type="RefSeq" id="WP_377373923.1">
    <property type="nucleotide sequence ID" value="NZ_JBHSSW010000001.1"/>
</dbReference>
<dbReference type="SUPFAM" id="SSF52540">
    <property type="entry name" value="P-loop containing nucleoside triphosphate hydrolases"/>
    <property type="match status" value="1"/>
</dbReference>
<dbReference type="EMBL" id="JBHSSW010000001">
    <property type="protein sequence ID" value="MFC6196486.1"/>
    <property type="molecule type" value="Genomic_DNA"/>
</dbReference>
<name>A0ABW1S4B0_9PROT</name>